<dbReference type="InterPro" id="IPR010971">
    <property type="entry name" value="UbiH/COQ6"/>
</dbReference>
<dbReference type="EMBL" id="CP112932">
    <property type="protein sequence ID" value="WPY00829.1"/>
    <property type="molecule type" value="Genomic_DNA"/>
</dbReference>
<dbReference type="Pfam" id="PF01494">
    <property type="entry name" value="FAD_binding_3"/>
    <property type="match status" value="1"/>
</dbReference>
<keyword evidence="4" id="KW-0285">Flavoprotein</keyword>
<dbReference type="SUPFAM" id="SSF51905">
    <property type="entry name" value="FAD/NAD(P)-binding domain"/>
    <property type="match status" value="1"/>
</dbReference>
<dbReference type="InterPro" id="IPR018168">
    <property type="entry name" value="Ubi_Hdrlase_CS"/>
</dbReference>
<comment type="cofactor">
    <cofactor evidence="1">
        <name>FAD</name>
        <dbReference type="ChEBI" id="CHEBI:57692"/>
    </cofactor>
</comment>
<evidence type="ECO:0000259" key="8">
    <source>
        <dbReference type="Pfam" id="PF01494"/>
    </source>
</evidence>
<dbReference type="NCBIfam" id="TIGR01988">
    <property type="entry name" value="Ubi-OHases"/>
    <property type="match status" value="1"/>
</dbReference>
<dbReference type="PANTHER" id="PTHR43876">
    <property type="entry name" value="UBIQUINONE BIOSYNTHESIS MONOOXYGENASE COQ6, MITOCHONDRIAL"/>
    <property type="match status" value="1"/>
</dbReference>
<reference evidence="9 10" key="1">
    <citation type="submission" date="2022-10" db="EMBL/GenBank/DDBJ databases">
        <title>Host association and intracellularity evolved multiple times independently in the Rickettsiales.</title>
        <authorList>
            <person name="Castelli M."/>
            <person name="Nardi T."/>
            <person name="Gammuto L."/>
            <person name="Bellinzona G."/>
            <person name="Sabaneyeva E."/>
            <person name="Potekhin A."/>
            <person name="Serra V."/>
            <person name="Petroni G."/>
            <person name="Sassera D."/>
        </authorList>
    </citation>
    <scope>NUCLEOTIDE SEQUENCE [LARGE SCALE GENOMIC DNA]</scope>
    <source>
        <strain evidence="9 10">Kr 154-4</strain>
    </source>
</reference>
<evidence type="ECO:0000313" key="10">
    <source>
        <dbReference type="Proteomes" id="UP001326613"/>
    </source>
</evidence>
<dbReference type="PRINTS" id="PR00420">
    <property type="entry name" value="RNGMNOXGNASE"/>
</dbReference>
<gene>
    <name evidence="9" type="ORF">Trichorick_00717</name>
</gene>
<accession>A0ABZ0US18</accession>
<dbReference type="Proteomes" id="UP001326613">
    <property type="component" value="Chromosome"/>
</dbReference>
<keyword evidence="5" id="KW-0274">FAD</keyword>
<name>A0ABZ0US18_9RICK</name>
<evidence type="ECO:0000256" key="4">
    <source>
        <dbReference type="ARBA" id="ARBA00022630"/>
    </source>
</evidence>
<dbReference type="Gene3D" id="3.50.50.60">
    <property type="entry name" value="FAD/NAD(P)-binding domain"/>
    <property type="match status" value="2"/>
</dbReference>
<dbReference type="InterPro" id="IPR002938">
    <property type="entry name" value="FAD-bd"/>
</dbReference>
<evidence type="ECO:0000256" key="5">
    <source>
        <dbReference type="ARBA" id="ARBA00022827"/>
    </source>
</evidence>
<proteinExistence type="inferred from homology"/>
<keyword evidence="10" id="KW-1185">Reference proteome</keyword>
<comment type="similarity">
    <text evidence="3">Belongs to the UbiH/COQ6 family.</text>
</comment>
<sequence length="392" mass="44149">MSMSHIFQEFDSNIVILGSGFSGMLTALSLARAGFSTIILESMACDDSKFLHDVRTTALTAESKYFLIQLGLWSLIDKIASPILDVYVVDNKSPKMLHFAQDLINIEALGYIVKNSEFKKILLETIQNNPLITLIDKCSDYNIHSQESGNNIYLADGTFISCQLLILCNGRGSKIHASYFSTEISKHYLQNALTFNVWHQQLHEGTAVEHFLPSGPFAILPLKGGNHSSIVWTLPKNYAALLQNLPADEFEYMVQRNFGDFLGALKIDSEIANFPLRAYLSKKYYHNRIALVADSAHIIHPLAGQGLNQGIKDIQVLTDLINSKNIDQEMLAEYQELRQTDNKLMYLITDNINRIFSNNVPSLKFLRRAALLAAEHISFVKVELLKYAMGRR</sequence>
<evidence type="ECO:0000256" key="7">
    <source>
        <dbReference type="ARBA" id="ARBA00023033"/>
    </source>
</evidence>
<comment type="pathway">
    <text evidence="2">Cofactor biosynthesis; ubiquinone biosynthesis.</text>
</comment>
<keyword evidence="7" id="KW-0503">Monooxygenase</keyword>
<evidence type="ECO:0000256" key="2">
    <source>
        <dbReference type="ARBA" id="ARBA00004749"/>
    </source>
</evidence>
<dbReference type="PANTHER" id="PTHR43876:SF7">
    <property type="entry name" value="UBIQUINONE BIOSYNTHESIS MONOOXYGENASE COQ6, MITOCHONDRIAL"/>
    <property type="match status" value="1"/>
</dbReference>
<dbReference type="InterPro" id="IPR036188">
    <property type="entry name" value="FAD/NAD-bd_sf"/>
</dbReference>
<evidence type="ECO:0000256" key="6">
    <source>
        <dbReference type="ARBA" id="ARBA00023002"/>
    </source>
</evidence>
<evidence type="ECO:0000256" key="3">
    <source>
        <dbReference type="ARBA" id="ARBA00005349"/>
    </source>
</evidence>
<keyword evidence="6" id="KW-0560">Oxidoreductase</keyword>
<evidence type="ECO:0000256" key="1">
    <source>
        <dbReference type="ARBA" id="ARBA00001974"/>
    </source>
</evidence>
<protein>
    <submittedName>
        <fullName evidence="9">2-octaprenyl-3-methyl-6-methoxy-1,4-benzoquinol hydroxylase</fullName>
    </submittedName>
</protein>
<feature type="domain" description="FAD-binding" evidence="8">
    <location>
        <begin position="13"/>
        <end position="335"/>
    </location>
</feature>
<evidence type="ECO:0000313" key="9">
    <source>
        <dbReference type="EMBL" id="WPY00829.1"/>
    </source>
</evidence>
<organism evidence="9 10">
    <name type="scientific">Candidatus Trichorickettsia mobilis</name>
    <dbReference type="NCBI Taxonomy" id="1346319"/>
    <lineage>
        <taxon>Bacteria</taxon>
        <taxon>Pseudomonadati</taxon>
        <taxon>Pseudomonadota</taxon>
        <taxon>Alphaproteobacteria</taxon>
        <taxon>Rickettsiales</taxon>
        <taxon>Rickettsiaceae</taxon>
        <taxon>Rickettsieae</taxon>
        <taxon>Candidatus Trichorickettsia</taxon>
    </lineage>
</organism>
<dbReference type="InterPro" id="IPR051205">
    <property type="entry name" value="UbiH/COQ6_monooxygenase"/>
</dbReference>
<dbReference type="PROSITE" id="PS01304">
    <property type="entry name" value="UBIH"/>
    <property type="match status" value="1"/>
</dbReference>